<comment type="similarity">
    <text evidence="2">Belongs to the glycosyl hydrolase 73 family.</text>
</comment>
<dbReference type="Pfam" id="PF05257">
    <property type="entry name" value="CHAP"/>
    <property type="match status" value="1"/>
</dbReference>
<dbReference type="Gene3D" id="1.10.530.10">
    <property type="match status" value="1"/>
</dbReference>
<dbReference type="Pfam" id="PF01832">
    <property type="entry name" value="Glucosaminidase"/>
    <property type="match status" value="1"/>
</dbReference>
<name>A0A511J1K5_9ENTE</name>
<sequence>MTTTAEQMLNEARKYVGVVQGSDEHHSIVNTYNSIKPLPQGYQVTYYDDWCDTFVSFLAIKTGATDLIGRECGVERHIQIFKKLGIWIEDGTIIPKPGDIITFAWSKNFQPNNAWGDHIGIVESVIGNIITTIEGNSGSSVRRNTYSVGNGYIRGFARPSYSGSGSSVYNSGSLVNAGYTLTQNNIRLVIEHALKYNIKPSFLIAQMFIESHWGDPNTSTVGSVDNNWSGVSEPFTAPSDLGINMRRGTARPVGEGGYYVHFETMNDYFKAYTFILSKRNGLYNVEGKTMIEEFCKGLFRVGGASSDYAATGYDNYRNLLIPTYNALEKQNPGKLEAIDSSTTGIVDPEINNPGTNESFTRINEIGTFYPNTTLNVRDYPSTKGNILAQYTSGDSFVYDSYVINDGYVWLSYIAYSGLRRYVAWRVEGGETFGTIPGGATGDFERIPESGQFFPAMTINVRDYPSTKGNILAQYTSGDSLVYDSYVVNDGYVWLSYVAYSGLRRYVAWRVQNGETFGTIE</sequence>
<dbReference type="InterPro" id="IPR007921">
    <property type="entry name" value="CHAP_dom"/>
</dbReference>
<dbReference type="SMART" id="SM00287">
    <property type="entry name" value="SH3b"/>
    <property type="match status" value="2"/>
</dbReference>
<evidence type="ECO:0000259" key="5">
    <source>
        <dbReference type="SMART" id="SM00287"/>
    </source>
</evidence>
<evidence type="ECO:0000256" key="1">
    <source>
        <dbReference type="ARBA" id="ARBA00001561"/>
    </source>
</evidence>
<feature type="domain" description="SH3b" evidence="5">
    <location>
        <begin position="364"/>
        <end position="430"/>
    </location>
</feature>
<evidence type="ECO:0000313" key="6">
    <source>
        <dbReference type="EMBL" id="GEL91891.1"/>
    </source>
</evidence>
<reference evidence="6 7" key="1">
    <citation type="submission" date="2019-07" db="EMBL/GenBank/DDBJ databases">
        <title>Whole genome shotgun sequence of Enterococcus villorum NBRC 100699.</title>
        <authorList>
            <person name="Hosoyama A."/>
            <person name="Uohara A."/>
            <person name="Ohji S."/>
            <person name="Ichikawa N."/>
        </authorList>
    </citation>
    <scope>NUCLEOTIDE SEQUENCE [LARGE SCALE GENOMIC DNA]</scope>
    <source>
        <strain evidence="6 7">NBRC 100699</strain>
    </source>
</reference>
<dbReference type="AlphaFoldDB" id="A0A511J1K5"/>
<feature type="domain" description="SH3b" evidence="5">
    <location>
        <begin position="447"/>
        <end position="514"/>
    </location>
</feature>
<protein>
    <recommendedName>
        <fullName evidence="3">N-acetylmuramoyl-L-alanine amidase</fullName>
        <ecNumber evidence="3">3.5.1.28</ecNumber>
    </recommendedName>
</protein>
<dbReference type="InterPro" id="IPR038765">
    <property type="entry name" value="Papain-like_cys_pep_sf"/>
</dbReference>
<accession>A0A511J1K5</accession>
<dbReference type="Proteomes" id="UP000321830">
    <property type="component" value="Unassembled WGS sequence"/>
</dbReference>
<dbReference type="InterPro" id="IPR002901">
    <property type="entry name" value="MGlyc_endo_b_GlcNAc-like_dom"/>
</dbReference>
<gene>
    <name evidence="6" type="ORF">EVI01_12280</name>
</gene>
<dbReference type="GO" id="GO:0008745">
    <property type="term" value="F:N-acetylmuramoyl-L-alanine amidase activity"/>
    <property type="evidence" value="ECO:0007669"/>
    <property type="project" value="UniProtKB-EC"/>
</dbReference>
<dbReference type="SUPFAM" id="SSF54001">
    <property type="entry name" value="Cysteine proteinases"/>
    <property type="match status" value="1"/>
</dbReference>
<dbReference type="EMBL" id="BJWF01000011">
    <property type="protein sequence ID" value="GEL91891.1"/>
    <property type="molecule type" value="Genomic_DNA"/>
</dbReference>
<organism evidence="6 7">
    <name type="scientific">Enterococcus villorum</name>
    <dbReference type="NCBI Taxonomy" id="112904"/>
    <lineage>
        <taxon>Bacteria</taxon>
        <taxon>Bacillati</taxon>
        <taxon>Bacillota</taxon>
        <taxon>Bacilli</taxon>
        <taxon>Lactobacillales</taxon>
        <taxon>Enterococcaceae</taxon>
        <taxon>Enterococcus</taxon>
    </lineage>
</organism>
<proteinExistence type="inferred from homology"/>
<dbReference type="InterPro" id="IPR003646">
    <property type="entry name" value="SH3-like_bac-type"/>
</dbReference>
<dbReference type="SMART" id="SM00047">
    <property type="entry name" value="LYZ2"/>
    <property type="match status" value="1"/>
</dbReference>
<evidence type="ECO:0000256" key="3">
    <source>
        <dbReference type="ARBA" id="ARBA00011901"/>
    </source>
</evidence>
<dbReference type="EC" id="3.5.1.28" evidence="3"/>
<evidence type="ECO:0000256" key="2">
    <source>
        <dbReference type="ARBA" id="ARBA00010266"/>
    </source>
</evidence>
<feature type="domain" description="Mannosyl-glycoprotein endo-beta-N-acetylglucosamidase-like" evidence="4">
    <location>
        <begin position="174"/>
        <end position="314"/>
    </location>
</feature>
<evidence type="ECO:0000259" key="4">
    <source>
        <dbReference type="SMART" id="SM00047"/>
    </source>
</evidence>
<dbReference type="RefSeq" id="WP_010750873.1">
    <property type="nucleotide sequence ID" value="NZ_BJWF01000011.1"/>
</dbReference>
<dbReference type="Gene3D" id="2.30.30.40">
    <property type="entry name" value="SH3 Domains"/>
    <property type="match status" value="2"/>
</dbReference>
<comment type="caution">
    <text evidence="6">The sequence shown here is derived from an EMBL/GenBank/DDBJ whole genome shotgun (WGS) entry which is preliminary data.</text>
</comment>
<evidence type="ECO:0000313" key="7">
    <source>
        <dbReference type="Proteomes" id="UP000321830"/>
    </source>
</evidence>
<comment type="catalytic activity">
    <reaction evidence="1">
        <text>Hydrolyzes the link between N-acetylmuramoyl residues and L-amino acid residues in certain cell-wall glycopeptides.</text>
        <dbReference type="EC" id="3.5.1.28"/>
    </reaction>
</comment>
<dbReference type="GO" id="GO:0004040">
    <property type="term" value="F:amidase activity"/>
    <property type="evidence" value="ECO:0007669"/>
    <property type="project" value="InterPro"/>
</dbReference>
<dbReference type="Pfam" id="PF08460">
    <property type="entry name" value="SH3_5"/>
    <property type="match status" value="2"/>
</dbReference>